<dbReference type="PANTHER" id="PTHR24322:SF736">
    <property type="entry name" value="RETINOL DEHYDROGENASE 10"/>
    <property type="match status" value="1"/>
</dbReference>
<proteinExistence type="inferred from homology"/>
<dbReference type="HOGENOM" id="CLU_010194_5_2_1"/>
<dbReference type="PANTHER" id="PTHR24322">
    <property type="entry name" value="PKSB"/>
    <property type="match status" value="1"/>
</dbReference>
<dbReference type="InterPro" id="IPR002347">
    <property type="entry name" value="SDR_fam"/>
</dbReference>
<dbReference type="SUPFAM" id="SSF51735">
    <property type="entry name" value="NAD(P)-binding Rossmann-fold domains"/>
    <property type="match status" value="1"/>
</dbReference>
<dbReference type="Pfam" id="PF00106">
    <property type="entry name" value="adh_short"/>
    <property type="match status" value="1"/>
</dbReference>
<sequence length="338" mass="36992">MILPTVNAEVPLESMQSSLSPLLYYKRVGGSFFGGSLAAAWLVNRWLSRRALNGGNAPSNYHWDKEIILITGGAGGISEEIVKYFQTRDTTVVVLDVLPLSYTPGKKTHYYKCDITSYDNLQVVATRIQEEVGEPTVAIANACICRGKPILEASKEAVEFCVFSFPSDKLTFGINNLAVLWTAKVFMLSMIKNNHGHFLVVASQTAYSSTPGLTDYSATKSAAVAIYEDLHSEVQYIHKARSVRVSCVSPGVVDTNIFVGIKLGLGISALTPQYVGTQIADIILAGRARNVFIPASAGFSVILCTMPDWFRAAMKPVSMGIFENLTPYDPMNSQRRRE</sequence>
<evidence type="ECO:0000313" key="5">
    <source>
        <dbReference type="Proteomes" id="UP000016936"/>
    </source>
</evidence>
<evidence type="ECO:0000256" key="3">
    <source>
        <dbReference type="ARBA" id="ARBA00023002"/>
    </source>
</evidence>
<keyword evidence="3" id="KW-0560">Oxidoreductase</keyword>
<dbReference type="Gene3D" id="3.40.50.720">
    <property type="entry name" value="NAD(P)-binding Rossmann-like Domain"/>
    <property type="match status" value="1"/>
</dbReference>
<gene>
    <name evidence="4" type="ORF">COCHEDRAFT_1155490</name>
</gene>
<dbReference type="InterPro" id="IPR036291">
    <property type="entry name" value="NAD(P)-bd_dom_sf"/>
</dbReference>
<keyword evidence="5" id="KW-1185">Reference proteome</keyword>
<organism evidence="4 5">
    <name type="scientific">Cochliobolus heterostrophus (strain C5 / ATCC 48332 / race O)</name>
    <name type="common">Southern corn leaf blight fungus</name>
    <name type="synonym">Bipolaris maydis</name>
    <dbReference type="NCBI Taxonomy" id="701091"/>
    <lineage>
        <taxon>Eukaryota</taxon>
        <taxon>Fungi</taxon>
        <taxon>Dikarya</taxon>
        <taxon>Ascomycota</taxon>
        <taxon>Pezizomycotina</taxon>
        <taxon>Dothideomycetes</taxon>
        <taxon>Pleosporomycetidae</taxon>
        <taxon>Pleosporales</taxon>
        <taxon>Pleosporineae</taxon>
        <taxon>Pleosporaceae</taxon>
        <taxon>Bipolaris</taxon>
    </lineage>
</organism>
<evidence type="ECO:0000313" key="4">
    <source>
        <dbReference type="EMBL" id="EMD92519.1"/>
    </source>
</evidence>
<protein>
    <submittedName>
        <fullName evidence="4">Uncharacterized protein</fullName>
    </submittedName>
</protein>
<dbReference type="GO" id="GO:0016616">
    <property type="term" value="F:oxidoreductase activity, acting on the CH-OH group of donors, NAD or NADP as acceptor"/>
    <property type="evidence" value="ECO:0007669"/>
    <property type="project" value="TreeGrafter"/>
</dbReference>
<keyword evidence="2" id="KW-0521">NADP</keyword>
<dbReference type="OMA" id="LAGTECH"/>
<dbReference type="EMBL" id="KB445575">
    <property type="protein sequence ID" value="EMD92519.1"/>
    <property type="molecule type" value="Genomic_DNA"/>
</dbReference>
<comment type="similarity">
    <text evidence="1">Belongs to the short-chain dehydrogenases/reductases (SDR) family.</text>
</comment>
<dbReference type="PROSITE" id="PS00061">
    <property type="entry name" value="ADH_SHORT"/>
    <property type="match status" value="1"/>
</dbReference>
<name>M2U1T4_COCH5</name>
<reference evidence="5" key="2">
    <citation type="journal article" date="2013" name="PLoS Genet.">
        <title>Comparative genome structure, secondary metabolite, and effector coding capacity across Cochliobolus pathogens.</title>
        <authorList>
            <person name="Condon B.J."/>
            <person name="Leng Y."/>
            <person name="Wu D."/>
            <person name="Bushley K.E."/>
            <person name="Ohm R.A."/>
            <person name="Otillar R."/>
            <person name="Martin J."/>
            <person name="Schackwitz W."/>
            <person name="Grimwood J."/>
            <person name="MohdZainudin N."/>
            <person name="Xue C."/>
            <person name="Wang R."/>
            <person name="Manning V.A."/>
            <person name="Dhillon B."/>
            <person name="Tu Z.J."/>
            <person name="Steffenson B.J."/>
            <person name="Salamov A."/>
            <person name="Sun H."/>
            <person name="Lowry S."/>
            <person name="LaButti K."/>
            <person name="Han J."/>
            <person name="Copeland A."/>
            <person name="Lindquist E."/>
            <person name="Barry K."/>
            <person name="Schmutz J."/>
            <person name="Baker S.E."/>
            <person name="Ciuffetti L.M."/>
            <person name="Grigoriev I.V."/>
            <person name="Zhong S."/>
            <person name="Turgeon B.G."/>
        </authorList>
    </citation>
    <scope>NUCLEOTIDE SEQUENCE [LARGE SCALE GENOMIC DNA]</scope>
    <source>
        <strain evidence="5">C5 / ATCC 48332 / race O</strain>
    </source>
</reference>
<dbReference type="eggNOG" id="KOG1201">
    <property type="taxonomic scope" value="Eukaryota"/>
</dbReference>
<accession>M2U1T4</accession>
<dbReference type="Proteomes" id="UP000016936">
    <property type="component" value="Unassembled WGS sequence"/>
</dbReference>
<reference evidence="4 5" key="1">
    <citation type="journal article" date="2012" name="PLoS Pathog.">
        <title>Diverse lifestyles and strategies of plant pathogenesis encoded in the genomes of eighteen Dothideomycetes fungi.</title>
        <authorList>
            <person name="Ohm R.A."/>
            <person name="Feau N."/>
            <person name="Henrissat B."/>
            <person name="Schoch C.L."/>
            <person name="Horwitz B.A."/>
            <person name="Barry K.W."/>
            <person name="Condon B.J."/>
            <person name="Copeland A.C."/>
            <person name="Dhillon B."/>
            <person name="Glaser F."/>
            <person name="Hesse C.N."/>
            <person name="Kosti I."/>
            <person name="LaButti K."/>
            <person name="Lindquist E.A."/>
            <person name="Lucas S."/>
            <person name="Salamov A.A."/>
            <person name="Bradshaw R.E."/>
            <person name="Ciuffetti L."/>
            <person name="Hamelin R.C."/>
            <person name="Kema G.H.J."/>
            <person name="Lawrence C."/>
            <person name="Scott J.A."/>
            <person name="Spatafora J.W."/>
            <person name="Turgeon B.G."/>
            <person name="de Wit P.J.G.M."/>
            <person name="Zhong S."/>
            <person name="Goodwin S.B."/>
            <person name="Grigoriev I.V."/>
        </authorList>
    </citation>
    <scope>NUCLEOTIDE SEQUENCE [LARGE SCALE GENOMIC DNA]</scope>
    <source>
        <strain evidence="5">C5 / ATCC 48332 / race O</strain>
    </source>
</reference>
<dbReference type="OrthoDB" id="3692528at2759"/>
<evidence type="ECO:0000256" key="2">
    <source>
        <dbReference type="ARBA" id="ARBA00022857"/>
    </source>
</evidence>
<evidence type="ECO:0000256" key="1">
    <source>
        <dbReference type="ARBA" id="ARBA00006484"/>
    </source>
</evidence>
<dbReference type="PRINTS" id="PR00081">
    <property type="entry name" value="GDHRDH"/>
</dbReference>
<dbReference type="InterPro" id="IPR020904">
    <property type="entry name" value="Sc_DH/Rdtase_CS"/>
</dbReference>
<dbReference type="AlphaFoldDB" id="M2U1T4"/>